<evidence type="ECO:0000313" key="2">
    <source>
        <dbReference type="EMBL" id="WWF04521.1"/>
    </source>
</evidence>
<organism evidence="2 3">
    <name type="scientific">Janibacter terrae</name>
    <dbReference type="NCBI Taxonomy" id="103817"/>
    <lineage>
        <taxon>Bacteria</taxon>
        <taxon>Bacillati</taxon>
        <taxon>Actinomycetota</taxon>
        <taxon>Actinomycetes</taxon>
        <taxon>Micrococcales</taxon>
        <taxon>Intrasporangiaceae</taxon>
        <taxon>Janibacter</taxon>
    </lineage>
</organism>
<dbReference type="RefSeq" id="WP_338537848.1">
    <property type="nucleotide sequence ID" value="NZ_CP104874.1"/>
</dbReference>
<dbReference type="Proteomes" id="UP001381003">
    <property type="component" value="Chromosome"/>
</dbReference>
<sequence>MGGVSPPFHLVQGASGPRQQSPTTCGAACATVARMLVDAPFARWIMVGDGHPVPGAEGGDQTERFAAWERTVQARTNGWRAPAGGLLLPWPKALGTPPWGLRHELEHGASRAGTRYTMVPVRGHNEEGLRARYRRLVDLVVDGEPAALYVGNRLTPRHVTLVLPGDRNRYVEVYDPASGRVSVLDEEAFVAKRLSLGGWKVPWVLVQPTGHRRLPVREPVTVAWRIPALGPAAPTEATG</sequence>
<accession>A0ABZ2FBP1</accession>
<gene>
    <name evidence="2" type="ORF">N5P18_12610</name>
</gene>
<reference evidence="2 3" key="1">
    <citation type="submission" date="2022-09" db="EMBL/GenBank/DDBJ databases">
        <title>Complete genome sequence of Janibacter terrae strain COS04-44, PCL-degrading bacteria isolated from oil spilled coast.</title>
        <authorList>
            <person name="Park H."/>
            <person name="Kim J.Y."/>
            <person name="An S.H."/>
            <person name="Lee C.M."/>
            <person name="Weon H.-Y."/>
        </authorList>
    </citation>
    <scope>NUCLEOTIDE SEQUENCE [LARGE SCALE GENOMIC DNA]</scope>
    <source>
        <strain evidence="2 3">COS04-44</strain>
    </source>
</reference>
<keyword evidence="3" id="KW-1185">Reference proteome</keyword>
<dbReference type="EMBL" id="CP104874">
    <property type="protein sequence ID" value="WWF04521.1"/>
    <property type="molecule type" value="Genomic_DNA"/>
</dbReference>
<evidence type="ECO:0000313" key="3">
    <source>
        <dbReference type="Proteomes" id="UP001381003"/>
    </source>
</evidence>
<evidence type="ECO:0000256" key="1">
    <source>
        <dbReference type="SAM" id="MobiDB-lite"/>
    </source>
</evidence>
<feature type="region of interest" description="Disordered" evidence="1">
    <location>
        <begin position="1"/>
        <end position="24"/>
    </location>
</feature>
<protein>
    <recommendedName>
        <fullName evidence="4">Peptidase C39-like domain-containing protein</fullName>
    </recommendedName>
</protein>
<name>A0ABZ2FBP1_9MICO</name>
<proteinExistence type="predicted"/>
<evidence type="ECO:0008006" key="4">
    <source>
        <dbReference type="Google" id="ProtNLM"/>
    </source>
</evidence>